<dbReference type="RefSeq" id="WP_378294660.1">
    <property type="nucleotide sequence ID" value="NZ_JBHULE010000026.1"/>
</dbReference>
<keyword evidence="3" id="KW-1185">Reference proteome</keyword>
<evidence type="ECO:0000313" key="2">
    <source>
        <dbReference type="EMBL" id="MFD2564802.1"/>
    </source>
</evidence>
<dbReference type="EMBL" id="JBHULE010000026">
    <property type="protein sequence ID" value="MFD2564802.1"/>
    <property type="molecule type" value="Genomic_DNA"/>
</dbReference>
<feature type="coiled-coil region" evidence="1">
    <location>
        <begin position="19"/>
        <end position="53"/>
    </location>
</feature>
<evidence type="ECO:0000256" key="1">
    <source>
        <dbReference type="SAM" id="Coils"/>
    </source>
</evidence>
<dbReference type="Proteomes" id="UP001597319">
    <property type="component" value="Unassembled WGS sequence"/>
</dbReference>
<gene>
    <name evidence="2" type="ORF">ACFSR1_19135</name>
</gene>
<organism evidence="2 3">
    <name type="scientific">Aquimarina rubra</name>
    <dbReference type="NCBI Taxonomy" id="1920033"/>
    <lineage>
        <taxon>Bacteria</taxon>
        <taxon>Pseudomonadati</taxon>
        <taxon>Bacteroidota</taxon>
        <taxon>Flavobacteriia</taxon>
        <taxon>Flavobacteriales</taxon>
        <taxon>Flavobacteriaceae</taxon>
        <taxon>Aquimarina</taxon>
    </lineage>
</organism>
<protein>
    <recommendedName>
        <fullName evidence="4">Borrelia virulent strain associated lipoprotein</fullName>
    </recommendedName>
</protein>
<comment type="caution">
    <text evidence="2">The sequence shown here is derived from an EMBL/GenBank/DDBJ whole genome shotgun (WGS) entry which is preliminary data.</text>
</comment>
<dbReference type="PROSITE" id="PS51257">
    <property type="entry name" value="PROKAR_LIPOPROTEIN"/>
    <property type="match status" value="1"/>
</dbReference>
<evidence type="ECO:0008006" key="4">
    <source>
        <dbReference type="Google" id="ProtNLM"/>
    </source>
</evidence>
<evidence type="ECO:0000313" key="3">
    <source>
        <dbReference type="Proteomes" id="UP001597319"/>
    </source>
</evidence>
<reference evidence="3" key="1">
    <citation type="journal article" date="2019" name="Int. J. Syst. Evol. Microbiol.">
        <title>The Global Catalogue of Microorganisms (GCM) 10K type strain sequencing project: providing services to taxonomists for standard genome sequencing and annotation.</title>
        <authorList>
            <consortium name="The Broad Institute Genomics Platform"/>
            <consortium name="The Broad Institute Genome Sequencing Center for Infectious Disease"/>
            <person name="Wu L."/>
            <person name="Ma J."/>
        </authorList>
    </citation>
    <scope>NUCLEOTIDE SEQUENCE [LARGE SCALE GENOMIC DNA]</scope>
    <source>
        <strain evidence="3">KCTC 52274</strain>
    </source>
</reference>
<accession>A0ABW5LN20</accession>
<sequence>MKQIFTYSLLIFLCSCKTDQKNSKAVESLQNELEKMEEKGKEMQEKLEQNDSIISEIQMVIENSTDSTAEKKVNTQPNCEITTLIKIDSLIKQNIELNDQNFAVFFANMNPKCSNNIEYREFNNELIFKTLKSNPKKFVAFLSRVSKKKEILEFVLTQLRNPINDGIELNKISKKLDKTETEDLNTQKLILESLKKAIEKYN</sequence>
<name>A0ABW5LN20_9FLAO</name>
<keyword evidence="1" id="KW-0175">Coiled coil</keyword>
<proteinExistence type="predicted"/>